<gene>
    <name evidence="1" type="ORF">BD310DRAFT_939844</name>
</gene>
<evidence type="ECO:0000313" key="2">
    <source>
        <dbReference type="Proteomes" id="UP000292082"/>
    </source>
</evidence>
<dbReference type="AlphaFoldDB" id="A0A4V2K6L0"/>
<name>A0A4V2K6L0_9APHY</name>
<proteinExistence type="predicted"/>
<dbReference type="EMBL" id="ML145243">
    <property type="protein sequence ID" value="TBU52623.1"/>
    <property type="molecule type" value="Genomic_DNA"/>
</dbReference>
<reference evidence="1 2" key="1">
    <citation type="submission" date="2019-01" db="EMBL/GenBank/DDBJ databases">
        <title>Draft genome sequences of three monokaryotic isolates of the white-rot basidiomycete fungus Dichomitus squalens.</title>
        <authorList>
            <consortium name="DOE Joint Genome Institute"/>
            <person name="Lopez S.C."/>
            <person name="Andreopoulos B."/>
            <person name="Pangilinan J."/>
            <person name="Lipzen A."/>
            <person name="Riley R."/>
            <person name="Ahrendt S."/>
            <person name="Ng V."/>
            <person name="Barry K."/>
            <person name="Daum C."/>
            <person name="Grigoriev I.V."/>
            <person name="Hilden K.S."/>
            <person name="Makela M.R."/>
            <person name="de Vries R.P."/>
        </authorList>
    </citation>
    <scope>NUCLEOTIDE SEQUENCE [LARGE SCALE GENOMIC DNA]</scope>
    <source>
        <strain evidence="1 2">CBS 464.89</strain>
    </source>
</reference>
<evidence type="ECO:0000313" key="1">
    <source>
        <dbReference type="EMBL" id="TBU52623.1"/>
    </source>
</evidence>
<dbReference type="Proteomes" id="UP000292082">
    <property type="component" value="Unassembled WGS sequence"/>
</dbReference>
<sequence length="68" mass="7543">MHHSTAKLIEASSELTARGRTLTAITSLRAFIRFSRMRCLAVGVCDEVDECTCPHAQRTKVSGIHKRS</sequence>
<protein>
    <submittedName>
        <fullName evidence="1">Uncharacterized protein</fullName>
    </submittedName>
</protein>
<accession>A0A4V2K6L0</accession>
<keyword evidence="2" id="KW-1185">Reference proteome</keyword>
<organism evidence="1 2">
    <name type="scientific">Dichomitus squalens</name>
    <dbReference type="NCBI Taxonomy" id="114155"/>
    <lineage>
        <taxon>Eukaryota</taxon>
        <taxon>Fungi</taxon>
        <taxon>Dikarya</taxon>
        <taxon>Basidiomycota</taxon>
        <taxon>Agaricomycotina</taxon>
        <taxon>Agaricomycetes</taxon>
        <taxon>Polyporales</taxon>
        <taxon>Polyporaceae</taxon>
        <taxon>Dichomitus</taxon>
    </lineage>
</organism>